<gene>
    <name evidence="2" type="ORF">PoB_000385600</name>
</gene>
<dbReference type="EMBL" id="BLXT01000469">
    <property type="protein sequence ID" value="GFN77350.1"/>
    <property type="molecule type" value="Genomic_DNA"/>
</dbReference>
<organism evidence="2 3">
    <name type="scientific">Plakobranchus ocellatus</name>
    <dbReference type="NCBI Taxonomy" id="259542"/>
    <lineage>
        <taxon>Eukaryota</taxon>
        <taxon>Metazoa</taxon>
        <taxon>Spiralia</taxon>
        <taxon>Lophotrochozoa</taxon>
        <taxon>Mollusca</taxon>
        <taxon>Gastropoda</taxon>
        <taxon>Heterobranchia</taxon>
        <taxon>Euthyneura</taxon>
        <taxon>Panpulmonata</taxon>
        <taxon>Sacoglossa</taxon>
        <taxon>Placobranchoidea</taxon>
        <taxon>Plakobranchidae</taxon>
        <taxon>Plakobranchus</taxon>
    </lineage>
</organism>
<dbReference type="AlphaFoldDB" id="A0AAV3Y4M4"/>
<dbReference type="Proteomes" id="UP000735302">
    <property type="component" value="Unassembled WGS sequence"/>
</dbReference>
<protein>
    <recommendedName>
        <fullName evidence="4">Tudor domain-containing protein</fullName>
    </recommendedName>
</protein>
<name>A0AAV3Y4M4_9GAST</name>
<feature type="region of interest" description="Disordered" evidence="1">
    <location>
        <begin position="16"/>
        <end position="36"/>
    </location>
</feature>
<evidence type="ECO:0000313" key="3">
    <source>
        <dbReference type="Proteomes" id="UP000735302"/>
    </source>
</evidence>
<sequence>MHDWYVLLPKEEKSGLWKKARQDGSQMRQKHHEQDRKAVMDSLHSLKLSEKAPELGDLKPGQMLAFASEDAWYPAVVETSSAEGQNVTVSFAQLGKDLERSDGQMEKMSILCPGEVFWIQT</sequence>
<evidence type="ECO:0000313" key="2">
    <source>
        <dbReference type="EMBL" id="GFN77350.1"/>
    </source>
</evidence>
<proteinExistence type="predicted"/>
<evidence type="ECO:0000256" key="1">
    <source>
        <dbReference type="SAM" id="MobiDB-lite"/>
    </source>
</evidence>
<reference evidence="2 3" key="1">
    <citation type="journal article" date="2021" name="Elife">
        <title>Chloroplast acquisition without the gene transfer in kleptoplastic sea slugs, Plakobranchus ocellatus.</title>
        <authorList>
            <person name="Maeda T."/>
            <person name="Takahashi S."/>
            <person name="Yoshida T."/>
            <person name="Shimamura S."/>
            <person name="Takaki Y."/>
            <person name="Nagai Y."/>
            <person name="Toyoda A."/>
            <person name="Suzuki Y."/>
            <person name="Arimoto A."/>
            <person name="Ishii H."/>
            <person name="Satoh N."/>
            <person name="Nishiyama T."/>
            <person name="Hasebe M."/>
            <person name="Maruyama T."/>
            <person name="Minagawa J."/>
            <person name="Obokata J."/>
            <person name="Shigenobu S."/>
        </authorList>
    </citation>
    <scope>NUCLEOTIDE SEQUENCE [LARGE SCALE GENOMIC DNA]</scope>
</reference>
<accession>A0AAV3Y4M4</accession>
<evidence type="ECO:0008006" key="4">
    <source>
        <dbReference type="Google" id="ProtNLM"/>
    </source>
</evidence>
<keyword evidence="3" id="KW-1185">Reference proteome</keyword>
<comment type="caution">
    <text evidence="2">The sequence shown here is derived from an EMBL/GenBank/DDBJ whole genome shotgun (WGS) entry which is preliminary data.</text>
</comment>